<name>A0A251ZTS0_9PROT</name>
<evidence type="ECO:0000313" key="2">
    <source>
        <dbReference type="Proteomes" id="UP000194946"/>
    </source>
</evidence>
<dbReference type="EMBL" id="JOPB01000008">
    <property type="protein sequence ID" value="OUI78054.1"/>
    <property type="molecule type" value="Genomic_DNA"/>
</dbReference>
<proteinExistence type="predicted"/>
<evidence type="ECO:0000313" key="1">
    <source>
        <dbReference type="EMBL" id="OUI78054.1"/>
    </source>
</evidence>
<accession>A0A251ZTS0</accession>
<dbReference type="AlphaFoldDB" id="A0A251ZTS0"/>
<dbReference type="Proteomes" id="UP000194946">
    <property type="component" value="Unassembled WGS sequence"/>
</dbReference>
<comment type="caution">
    <text evidence="1">The sequence shown here is derived from an EMBL/GenBank/DDBJ whole genome shotgun (WGS) entry which is preliminary data.</text>
</comment>
<keyword evidence="2" id="KW-1185">Reference proteome</keyword>
<reference evidence="2" key="1">
    <citation type="submission" date="2014-06" db="EMBL/GenBank/DDBJ databases">
        <authorList>
            <person name="Winans N.J."/>
            <person name="Newell P.D."/>
            <person name="Douglas A.E."/>
        </authorList>
    </citation>
    <scope>NUCLEOTIDE SEQUENCE [LARGE SCALE GENOMIC DNA]</scope>
    <source>
        <strain evidence="2">DmL_052</strain>
    </source>
</reference>
<sequence length="117" mass="12976">MESKFFAINEQEISEELILDLVNNKINFRVFNITDITATVDFLEKTIESQKFSVRVYTENRSAVLAGGLIPTGFTQLAALGAGIGFALHNLATYNPDFEIGKSIGHDRITVTYKKSS</sequence>
<organism evidence="1 2">
    <name type="scientific">Commensalibacter intestini</name>
    <dbReference type="NCBI Taxonomy" id="479936"/>
    <lineage>
        <taxon>Bacteria</taxon>
        <taxon>Pseudomonadati</taxon>
        <taxon>Pseudomonadota</taxon>
        <taxon>Alphaproteobacteria</taxon>
        <taxon>Acetobacterales</taxon>
        <taxon>Acetobacteraceae</taxon>
    </lineage>
</organism>
<gene>
    <name evidence="1" type="ORF">HK18_10945</name>
</gene>
<protein>
    <submittedName>
        <fullName evidence="1">Uncharacterized protein</fullName>
    </submittedName>
</protein>